<dbReference type="InterPro" id="IPR000743">
    <property type="entry name" value="Glyco_hydro_28"/>
</dbReference>
<name>A0ABQ7YBL2_BRANA</name>
<dbReference type="EMBL" id="JAGKQM010000018">
    <property type="protein sequence ID" value="KAH0865547.1"/>
    <property type="molecule type" value="Genomic_DNA"/>
</dbReference>
<dbReference type="Pfam" id="PF00295">
    <property type="entry name" value="Glyco_hydro_28"/>
    <property type="match status" value="1"/>
</dbReference>
<evidence type="ECO:0000313" key="6">
    <source>
        <dbReference type="Proteomes" id="UP000824890"/>
    </source>
</evidence>
<organism evidence="5 6">
    <name type="scientific">Brassica napus</name>
    <name type="common">Rape</name>
    <dbReference type="NCBI Taxonomy" id="3708"/>
    <lineage>
        <taxon>Eukaryota</taxon>
        <taxon>Viridiplantae</taxon>
        <taxon>Streptophyta</taxon>
        <taxon>Embryophyta</taxon>
        <taxon>Tracheophyta</taxon>
        <taxon>Spermatophyta</taxon>
        <taxon>Magnoliopsida</taxon>
        <taxon>eudicotyledons</taxon>
        <taxon>Gunneridae</taxon>
        <taxon>Pentapetalae</taxon>
        <taxon>rosids</taxon>
        <taxon>malvids</taxon>
        <taxon>Brassicales</taxon>
        <taxon>Brassicaceae</taxon>
        <taxon>Brassiceae</taxon>
        <taxon>Brassica</taxon>
    </lineage>
</organism>
<evidence type="ECO:0000256" key="2">
    <source>
        <dbReference type="ARBA" id="ARBA00022801"/>
    </source>
</evidence>
<evidence type="ECO:0000313" key="5">
    <source>
        <dbReference type="EMBL" id="KAH0865547.1"/>
    </source>
</evidence>
<proteinExistence type="inferred from homology"/>
<evidence type="ECO:0008006" key="7">
    <source>
        <dbReference type="Google" id="ProtNLM"/>
    </source>
</evidence>
<dbReference type="Proteomes" id="UP000824890">
    <property type="component" value="Unassembled WGS sequence"/>
</dbReference>
<accession>A0ABQ7YBL2</accession>
<sequence>MLVFDVGYLQLSYVLLVHAFYGAWCSVGGSLHCEYSNSQILHRPHSVSITEFGAVGDGVTLNTKAFQNALFYLNTFSDKGGAKLFVPAGQWLTGSFDLISHLTLWLDKGATILGSTAILSLYRTRRTGLWLIHCHHMGEEESCLVEGIGVLYMVRISLMLSSQSDDSVIIGENGTIDGQGSIWWDWFRNGELNYTRPHLVELINATGLIISNLTFLNSPFWNIHPVYCRDVFVKNLTILAPLDSPNTDGVDPDSSTNVCIEDCYIVTGDDLVSIKSGWDEYGISYARPSSKIKINRLTGQTTSSSGIAIGSEMSGGVSDIYIKDLHLFNSNTGIRIKTSPGRGGYVRNVHVSNVKLDNVQKAIRFTGKYGEHPDGNFDTKALPAIEKITFENVSGEDIGVAGLLEGIEGDEFKNICFLNVTLRVKKNSKQAPWRCSNVRGYSQWVSPEISCDSFEESIFPEHSSDCFGLSENNVETSSGLSRSPWLFFWYVNEV</sequence>
<dbReference type="PANTHER" id="PTHR31339">
    <property type="entry name" value="PECTIN LYASE-RELATED"/>
    <property type="match status" value="1"/>
</dbReference>
<gene>
    <name evidence="5" type="ORF">HID58_082758</name>
</gene>
<dbReference type="InterPro" id="IPR006626">
    <property type="entry name" value="PbH1"/>
</dbReference>
<keyword evidence="2 4" id="KW-0378">Hydrolase</keyword>
<keyword evidence="6" id="KW-1185">Reference proteome</keyword>
<protein>
    <recommendedName>
        <fullName evidence="7">Polygalacturonase</fullName>
    </recommendedName>
</protein>
<evidence type="ECO:0000256" key="3">
    <source>
        <dbReference type="ARBA" id="ARBA00023295"/>
    </source>
</evidence>
<evidence type="ECO:0000256" key="4">
    <source>
        <dbReference type="RuleBase" id="RU361169"/>
    </source>
</evidence>
<evidence type="ECO:0000256" key="1">
    <source>
        <dbReference type="ARBA" id="ARBA00008834"/>
    </source>
</evidence>
<dbReference type="SMART" id="SM00710">
    <property type="entry name" value="PbH1"/>
    <property type="match status" value="5"/>
</dbReference>
<dbReference type="InterPro" id="IPR051801">
    <property type="entry name" value="GH28_Enzymes"/>
</dbReference>
<comment type="similarity">
    <text evidence="1 4">Belongs to the glycosyl hydrolase 28 family.</text>
</comment>
<comment type="caution">
    <text evidence="5">The sequence shown here is derived from an EMBL/GenBank/DDBJ whole genome shotgun (WGS) entry which is preliminary data.</text>
</comment>
<dbReference type="SUPFAM" id="SSF51126">
    <property type="entry name" value="Pectin lyase-like"/>
    <property type="match status" value="1"/>
</dbReference>
<dbReference type="InterPro" id="IPR012334">
    <property type="entry name" value="Pectin_lyas_fold"/>
</dbReference>
<dbReference type="InterPro" id="IPR011050">
    <property type="entry name" value="Pectin_lyase_fold/virulence"/>
</dbReference>
<dbReference type="Gene3D" id="2.160.20.10">
    <property type="entry name" value="Single-stranded right-handed beta-helix, Pectin lyase-like"/>
    <property type="match status" value="1"/>
</dbReference>
<reference evidence="5 6" key="1">
    <citation type="submission" date="2021-05" db="EMBL/GenBank/DDBJ databases">
        <title>Genome Assembly of Synthetic Allotetraploid Brassica napus Reveals Homoeologous Exchanges between Subgenomes.</title>
        <authorList>
            <person name="Davis J.T."/>
        </authorList>
    </citation>
    <scope>NUCLEOTIDE SEQUENCE [LARGE SCALE GENOMIC DNA]</scope>
    <source>
        <strain evidence="6">cv. Da-Ae</strain>
        <tissue evidence="5">Seedling</tissue>
    </source>
</reference>
<keyword evidence="3 4" id="KW-0326">Glycosidase</keyword>
<dbReference type="PANTHER" id="PTHR31339:SF76">
    <property type="entry name" value="GENOME ASSEMBLY, CHROMOSOME: A09"/>
    <property type="match status" value="1"/>
</dbReference>